<keyword evidence="14 18" id="KW-0830">Ubiquinone</keyword>
<keyword evidence="11 18" id="KW-0249">Electron transport</keyword>
<evidence type="ECO:0000256" key="9">
    <source>
        <dbReference type="ARBA" id="ARBA00022792"/>
    </source>
</evidence>
<dbReference type="EMBL" id="OL702762">
    <property type="protein sequence ID" value="UXX50471.1"/>
    <property type="molecule type" value="Genomic_DNA"/>
</dbReference>
<dbReference type="EC" id="7.1.1.2" evidence="4 18"/>
<feature type="transmembrane region" description="Helical" evidence="18">
    <location>
        <begin position="59"/>
        <end position="79"/>
    </location>
</feature>
<proteinExistence type="inferred from homology"/>
<evidence type="ECO:0000256" key="10">
    <source>
        <dbReference type="ARBA" id="ARBA00022967"/>
    </source>
</evidence>
<evidence type="ECO:0000256" key="18">
    <source>
        <dbReference type="RuleBase" id="RU003403"/>
    </source>
</evidence>
<evidence type="ECO:0000256" key="14">
    <source>
        <dbReference type="ARBA" id="ARBA00023075"/>
    </source>
</evidence>
<dbReference type="PANTHER" id="PTHR46552">
    <property type="entry name" value="NADH-UBIQUINONE OXIDOREDUCTASE CHAIN 2"/>
    <property type="match status" value="1"/>
</dbReference>
<dbReference type="GO" id="GO:0008137">
    <property type="term" value="F:NADH dehydrogenase (ubiquinone) activity"/>
    <property type="evidence" value="ECO:0007669"/>
    <property type="project" value="UniProtKB-EC"/>
</dbReference>
<keyword evidence="16 18" id="KW-0472">Membrane</keyword>
<feature type="transmembrane region" description="Helical" evidence="18">
    <location>
        <begin position="230"/>
        <end position="250"/>
    </location>
</feature>
<keyword evidence="12 18" id="KW-1133">Transmembrane helix</keyword>
<comment type="subcellular location">
    <subcellularLocation>
        <location evidence="2 18">Mitochondrion inner membrane</location>
        <topology evidence="2 18">Multi-pass membrane protein</topology>
    </subcellularLocation>
</comment>
<dbReference type="PRINTS" id="PR01436">
    <property type="entry name" value="NADHDHGNASE2"/>
</dbReference>
<evidence type="ECO:0000256" key="2">
    <source>
        <dbReference type="ARBA" id="ARBA00004448"/>
    </source>
</evidence>
<dbReference type="InterPro" id="IPR003917">
    <property type="entry name" value="NADH_UbQ_OxRdtase_chain2"/>
</dbReference>
<dbReference type="CTD" id="4536"/>
<sequence length="338" mass="38587">MTNFNKIMFYSTMMVGTLITISSNSWLGMWLGLEINLLSLIPLLSFPKTNLSSESSLKYFITQTLASLILIQSILTLNLTEMVSYIEMSKASNILMMTSLLTKMGAAPFHFWLPEMIEGLTWLNSFLIMTWQKIAPMTILMLTTNPPLLMSLASIWSILISGVMGLNQTSLRKIMAYSSINHLGWMLNSFILMENLWLWYMIIYSMLSGFIMITFNLLNINLINQISSSIYPVNLKILFSMNMFSLGGLPPFIGFLPKWMVIQIMIKSKLILPSLLMILLTLLTLYFYMRIAISPLLMKSFLTKKNYTKMPFKLILVVIINFTMVVALLLASCISTWV</sequence>
<dbReference type="Pfam" id="PF00361">
    <property type="entry name" value="Proton_antipo_M"/>
    <property type="match status" value="1"/>
</dbReference>
<accession>A0A977TPZ6</accession>
<evidence type="ECO:0000256" key="16">
    <source>
        <dbReference type="ARBA" id="ARBA00023136"/>
    </source>
</evidence>
<comment type="function">
    <text evidence="18">Core subunit of the mitochondrial membrane respiratory chain NADH dehydrogenase (Complex I) which catalyzes electron transfer from NADH through the respiratory chain, using ubiquinone as an electron acceptor. Essential for the catalytic activity and assembly of complex I.</text>
</comment>
<feature type="transmembrane region" description="Helical" evidence="18">
    <location>
        <begin position="314"/>
        <end position="337"/>
    </location>
</feature>
<keyword evidence="10 18" id="KW-1278">Translocase</keyword>
<keyword evidence="8 18" id="KW-0812">Transmembrane</keyword>
<dbReference type="PANTHER" id="PTHR46552:SF1">
    <property type="entry name" value="NADH-UBIQUINONE OXIDOREDUCTASE CHAIN 2"/>
    <property type="match status" value="1"/>
</dbReference>
<evidence type="ECO:0000259" key="19">
    <source>
        <dbReference type="Pfam" id="PF00361"/>
    </source>
</evidence>
<keyword evidence="15 18" id="KW-0496">Mitochondrion</keyword>
<keyword evidence="6" id="KW-0813">Transport</keyword>
<feature type="domain" description="NADH:quinone oxidoreductase/Mrp antiporter transmembrane" evidence="19">
    <location>
        <begin position="23"/>
        <end position="284"/>
    </location>
</feature>
<evidence type="ECO:0000256" key="17">
    <source>
        <dbReference type="ARBA" id="ARBA00049551"/>
    </source>
</evidence>
<evidence type="ECO:0000256" key="4">
    <source>
        <dbReference type="ARBA" id="ARBA00012944"/>
    </source>
</evidence>
<dbReference type="InterPro" id="IPR001750">
    <property type="entry name" value="ND/Mrp_TM"/>
</dbReference>
<dbReference type="InterPro" id="IPR050175">
    <property type="entry name" value="Complex_I_Subunit_2"/>
</dbReference>
<keyword evidence="13 18" id="KW-0520">NAD</keyword>
<comment type="similarity">
    <text evidence="3 18">Belongs to the complex I subunit 2 family.</text>
</comment>
<feature type="transmembrane region" description="Helical" evidence="18">
    <location>
        <begin position="148"/>
        <end position="167"/>
    </location>
</feature>
<feature type="transmembrane region" description="Helical" evidence="18">
    <location>
        <begin position="7"/>
        <end position="23"/>
    </location>
</feature>
<comment type="function">
    <text evidence="1">Core subunit of the mitochondrial membrane respiratory chain NADH dehydrogenase (Complex I) that is believed to belong to the minimal assembly required for catalysis. Complex I functions in the transfer of electrons from NADH to the respiratory chain. The immediate electron acceptor for the enzyme is believed to be ubiquinone.</text>
</comment>
<evidence type="ECO:0000256" key="11">
    <source>
        <dbReference type="ARBA" id="ARBA00022982"/>
    </source>
</evidence>
<evidence type="ECO:0000313" key="20">
    <source>
        <dbReference type="EMBL" id="UXX50471.1"/>
    </source>
</evidence>
<geneLocation type="mitochondrion" evidence="20"/>
<evidence type="ECO:0000256" key="7">
    <source>
        <dbReference type="ARBA" id="ARBA00022660"/>
    </source>
</evidence>
<comment type="catalytic activity">
    <reaction evidence="17 18">
        <text>a ubiquinone + NADH + 5 H(+)(in) = a ubiquinol + NAD(+) + 4 H(+)(out)</text>
        <dbReference type="Rhea" id="RHEA:29091"/>
        <dbReference type="Rhea" id="RHEA-COMP:9565"/>
        <dbReference type="Rhea" id="RHEA-COMP:9566"/>
        <dbReference type="ChEBI" id="CHEBI:15378"/>
        <dbReference type="ChEBI" id="CHEBI:16389"/>
        <dbReference type="ChEBI" id="CHEBI:17976"/>
        <dbReference type="ChEBI" id="CHEBI:57540"/>
        <dbReference type="ChEBI" id="CHEBI:57945"/>
        <dbReference type="EC" id="7.1.1.2"/>
    </reaction>
</comment>
<evidence type="ECO:0000256" key="12">
    <source>
        <dbReference type="ARBA" id="ARBA00022989"/>
    </source>
</evidence>
<evidence type="ECO:0000256" key="15">
    <source>
        <dbReference type="ARBA" id="ARBA00023128"/>
    </source>
</evidence>
<evidence type="ECO:0000256" key="8">
    <source>
        <dbReference type="ARBA" id="ARBA00022692"/>
    </source>
</evidence>
<feature type="transmembrane region" description="Helical" evidence="18">
    <location>
        <begin position="197"/>
        <end position="218"/>
    </location>
</feature>
<evidence type="ECO:0000256" key="3">
    <source>
        <dbReference type="ARBA" id="ARBA00007012"/>
    </source>
</evidence>
<keyword evidence="9 18" id="KW-0999">Mitochondrion inner membrane</keyword>
<evidence type="ECO:0000256" key="5">
    <source>
        <dbReference type="ARBA" id="ARBA00021008"/>
    </source>
</evidence>
<evidence type="ECO:0000256" key="1">
    <source>
        <dbReference type="ARBA" id="ARBA00003257"/>
    </source>
</evidence>
<dbReference type="AlphaFoldDB" id="A0A977TPZ6"/>
<dbReference type="RefSeq" id="YP_010534155.1">
    <property type="nucleotide sequence ID" value="NC_067866.1"/>
</dbReference>
<keyword evidence="7 18" id="KW-0679">Respiratory chain</keyword>
<feature type="transmembrane region" description="Helical" evidence="18">
    <location>
        <begin position="270"/>
        <end position="293"/>
    </location>
</feature>
<evidence type="ECO:0000256" key="6">
    <source>
        <dbReference type="ARBA" id="ARBA00022448"/>
    </source>
</evidence>
<feature type="transmembrane region" description="Helical" evidence="18">
    <location>
        <begin position="91"/>
        <end position="113"/>
    </location>
</feature>
<dbReference type="GeneID" id="76341891"/>
<evidence type="ECO:0000256" key="13">
    <source>
        <dbReference type="ARBA" id="ARBA00023027"/>
    </source>
</evidence>
<reference evidence="20" key="1">
    <citation type="submission" date="2021-12" db="EMBL/GenBank/DDBJ databases">
        <authorList>
            <person name="Huang X."/>
            <person name="Wei Z."/>
            <person name="Shi A."/>
        </authorList>
    </citation>
    <scope>NUCLEOTIDE SEQUENCE</scope>
</reference>
<protein>
    <recommendedName>
        <fullName evidence="5 18">NADH-ubiquinone oxidoreductase chain 2</fullName>
        <ecNumber evidence="4 18">7.1.1.2</ecNumber>
    </recommendedName>
</protein>
<dbReference type="GO" id="GO:0006120">
    <property type="term" value="P:mitochondrial electron transport, NADH to ubiquinone"/>
    <property type="evidence" value="ECO:0007669"/>
    <property type="project" value="InterPro"/>
</dbReference>
<dbReference type="GO" id="GO:0005743">
    <property type="term" value="C:mitochondrial inner membrane"/>
    <property type="evidence" value="ECO:0007669"/>
    <property type="project" value="UniProtKB-SubCell"/>
</dbReference>
<name>A0A977TPZ6_9COLE</name>
<gene>
    <name evidence="20" type="primary">ND2</name>
</gene>
<organism evidence="20">
    <name type="scientific">Endelus continentalis</name>
    <dbReference type="NCBI Taxonomy" id="2984121"/>
    <lineage>
        <taxon>Eukaryota</taxon>
        <taxon>Metazoa</taxon>
        <taxon>Ecdysozoa</taxon>
        <taxon>Arthropoda</taxon>
        <taxon>Hexapoda</taxon>
        <taxon>Insecta</taxon>
        <taxon>Pterygota</taxon>
        <taxon>Neoptera</taxon>
        <taxon>Endopterygota</taxon>
        <taxon>Coleoptera</taxon>
        <taxon>Polyphaga</taxon>
        <taxon>Elateriformia</taxon>
        <taxon>Buprestoidea</taxon>
        <taxon>Buprestidae</taxon>
        <taxon>Agrilinae</taxon>
        <taxon>Endelus</taxon>
    </lineage>
</organism>